<accession>A0ABZ0PB88</accession>
<gene>
    <name evidence="1" type="ORF">R9Z33_12610</name>
</gene>
<keyword evidence="2" id="KW-1185">Reference proteome</keyword>
<dbReference type="EMBL" id="CP137852">
    <property type="protein sequence ID" value="WPB82948.1"/>
    <property type="molecule type" value="Genomic_DNA"/>
</dbReference>
<proteinExistence type="predicted"/>
<dbReference type="Gene3D" id="2.60.120.620">
    <property type="entry name" value="q2cbj1_9rhob like domain"/>
    <property type="match status" value="1"/>
</dbReference>
<dbReference type="GO" id="GO:0051213">
    <property type="term" value="F:dioxygenase activity"/>
    <property type="evidence" value="ECO:0007669"/>
    <property type="project" value="UniProtKB-KW"/>
</dbReference>
<keyword evidence="1" id="KW-0223">Dioxygenase</keyword>
<dbReference type="SUPFAM" id="SSF51197">
    <property type="entry name" value="Clavaminate synthase-like"/>
    <property type="match status" value="1"/>
</dbReference>
<dbReference type="Proteomes" id="UP001305521">
    <property type="component" value="Chromosome"/>
</dbReference>
<dbReference type="RefSeq" id="WP_318646929.1">
    <property type="nucleotide sequence ID" value="NZ_CP137852.1"/>
</dbReference>
<reference evidence="1 2" key="1">
    <citation type="submission" date="2023-11" db="EMBL/GenBank/DDBJ databases">
        <title>Arctic aerobic anoxygenic photoheterotroph Sediminicoccus rosea KRV36 adapts its photosynthesis to long days of polar summer.</title>
        <authorList>
            <person name="Tomasch J."/>
            <person name="Kopejtka K."/>
            <person name="Bily T."/>
            <person name="Gardiner A.T."/>
            <person name="Gardian Z."/>
            <person name="Shivaramu S."/>
            <person name="Koblizek M."/>
            <person name="Engelhardt F."/>
            <person name="Kaftan D."/>
        </authorList>
    </citation>
    <scope>NUCLEOTIDE SEQUENCE [LARGE SCALE GENOMIC DNA]</scope>
    <source>
        <strain evidence="1 2">R-30</strain>
    </source>
</reference>
<organism evidence="1 2">
    <name type="scientific">Sediminicoccus rosea</name>
    <dbReference type="NCBI Taxonomy" id="1225128"/>
    <lineage>
        <taxon>Bacteria</taxon>
        <taxon>Pseudomonadati</taxon>
        <taxon>Pseudomonadota</taxon>
        <taxon>Alphaproteobacteria</taxon>
        <taxon>Acetobacterales</taxon>
        <taxon>Roseomonadaceae</taxon>
        <taxon>Sediminicoccus</taxon>
    </lineage>
</organism>
<evidence type="ECO:0000313" key="1">
    <source>
        <dbReference type="EMBL" id="WPB82948.1"/>
    </source>
</evidence>
<name>A0ABZ0PB88_9PROT</name>
<dbReference type="Pfam" id="PF05721">
    <property type="entry name" value="PhyH"/>
    <property type="match status" value="1"/>
</dbReference>
<evidence type="ECO:0000313" key="2">
    <source>
        <dbReference type="Proteomes" id="UP001305521"/>
    </source>
</evidence>
<keyword evidence="1" id="KW-0560">Oxidoreductase</keyword>
<dbReference type="InterPro" id="IPR008775">
    <property type="entry name" value="Phytyl_CoA_dOase-like"/>
</dbReference>
<sequence length="323" mass="35605">MTVTEITAALERDGIAPLPRLIAPEALAGLQAAFSGALRRPSFNTWIGFEQNEKWRLLVENLLALHPACLELALHPLVAGAVREYVGPEVALTEARGWRTIRTTRNFHGWHADAWHAPEVTTAPREVKLAVYLSDVESGHFAYLAGTHRQRGAARHWGPADVAPLMHRERAMRGPAGTAFLFDTAGVHRQTTPCLSPRDVMFFNFHDPAVPIQAEDVAHGRYQPLLLNAGYLPPLTAEQAAILGFGRARAQPEAGMVGRPALRRYPWLHDAMAAGLWARLEWQEVARMARQGRRFAARRLARLIPGVARPSSGAARPAKEAHS</sequence>
<protein>
    <submittedName>
        <fullName evidence="1">Phytanoyl-CoA dioxygenase family protein</fullName>
    </submittedName>
</protein>